<dbReference type="InterPro" id="IPR002307">
    <property type="entry name" value="Tyr-tRNA-ligase"/>
</dbReference>
<protein>
    <recommendedName>
        <fullName evidence="1 10">Tyrosine--tRNA ligase</fullName>
        <ecNumber evidence="1 10">6.1.1.1</ecNumber>
    </recommendedName>
    <alternativeName>
        <fullName evidence="7 10">Tyrosyl-tRNA synthetase</fullName>
    </alternativeName>
</protein>
<dbReference type="GO" id="GO:0005739">
    <property type="term" value="C:mitochondrion"/>
    <property type="evidence" value="ECO:0007669"/>
    <property type="project" value="TreeGrafter"/>
</dbReference>
<keyword evidence="6 10" id="KW-0030">Aminoacyl-tRNA synthetase</keyword>
<comment type="catalytic activity">
    <reaction evidence="8 10">
        <text>tRNA(Tyr) + L-tyrosine + ATP = L-tyrosyl-tRNA(Tyr) + AMP + diphosphate + H(+)</text>
        <dbReference type="Rhea" id="RHEA:10220"/>
        <dbReference type="Rhea" id="RHEA-COMP:9706"/>
        <dbReference type="Rhea" id="RHEA-COMP:9707"/>
        <dbReference type="ChEBI" id="CHEBI:15378"/>
        <dbReference type="ChEBI" id="CHEBI:30616"/>
        <dbReference type="ChEBI" id="CHEBI:33019"/>
        <dbReference type="ChEBI" id="CHEBI:58315"/>
        <dbReference type="ChEBI" id="CHEBI:78442"/>
        <dbReference type="ChEBI" id="CHEBI:78536"/>
        <dbReference type="ChEBI" id="CHEBI:456215"/>
        <dbReference type="EC" id="6.1.1.1"/>
    </reaction>
</comment>
<dbReference type="GO" id="GO:0005829">
    <property type="term" value="C:cytosol"/>
    <property type="evidence" value="ECO:0007669"/>
    <property type="project" value="TreeGrafter"/>
</dbReference>
<dbReference type="EC" id="6.1.1.1" evidence="1 10"/>
<dbReference type="PROSITE" id="PS00178">
    <property type="entry name" value="AA_TRNA_LIGASE_I"/>
    <property type="match status" value="1"/>
</dbReference>
<evidence type="ECO:0000256" key="4">
    <source>
        <dbReference type="ARBA" id="ARBA00022840"/>
    </source>
</evidence>
<evidence type="ECO:0000256" key="9">
    <source>
        <dbReference type="PROSITE-ProRule" id="PRU00182"/>
    </source>
</evidence>
<evidence type="ECO:0000256" key="2">
    <source>
        <dbReference type="ARBA" id="ARBA00022598"/>
    </source>
</evidence>
<evidence type="ECO:0000256" key="8">
    <source>
        <dbReference type="ARBA" id="ARBA00048248"/>
    </source>
</evidence>
<reference evidence="12" key="1">
    <citation type="journal article" date="2023" name="BMC Genomics">
        <title>Chromosome-level genome assemblies of Cutaneotrichosporon spp. (Trichosporonales, Basidiomycota) reveal imbalanced evolution between nucleotide sequences and chromosome synteny.</title>
        <authorList>
            <person name="Kobayashi Y."/>
            <person name="Kayamori A."/>
            <person name="Aoki K."/>
            <person name="Shiwa Y."/>
            <person name="Matsutani M."/>
            <person name="Fujita N."/>
            <person name="Sugita T."/>
            <person name="Iwasaki W."/>
            <person name="Tanaka N."/>
            <person name="Takashima M."/>
        </authorList>
    </citation>
    <scope>NUCLEOTIDE SEQUENCE</scope>
    <source>
        <strain evidence="12">HIS016</strain>
    </source>
</reference>
<evidence type="ECO:0000256" key="11">
    <source>
        <dbReference type="SAM" id="MobiDB-lite"/>
    </source>
</evidence>
<dbReference type="Proteomes" id="UP001222932">
    <property type="component" value="Unassembled WGS sequence"/>
</dbReference>
<dbReference type="PANTHER" id="PTHR11766:SF0">
    <property type="entry name" value="TYROSINE--TRNA LIGASE, MITOCHONDRIAL"/>
    <property type="match status" value="1"/>
</dbReference>
<feature type="compositionally biased region" description="Gly residues" evidence="11">
    <location>
        <begin position="281"/>
        <end position="292"/>
    </location>
</feature>
<keyword evidence="5 10" id="KW-0648">Protein biosynthesis</keyword>
<dbReference type="HAMAP" id="MF_02006">
    <property type="entry name" value="Tyr_tRNA_synth_type1"/>
    <property type="match status" value="1"/>
</dbReference>
<dbReference type="PROSITE" id="PS50889">
    <property type="entry name" value="S4"/>
    <property type="match status" value="1"/>
</dbReference>
<evidence type="ECO:0000256" key="10">
    <source>
        <dbReference type="RuleBase" id="RU361234"/>
    </source>
</evidence>
<keyword evidence="9" id="KW-0694">RNA-binding</keyword>
<keyword evidence="2 10" id="KW-0436">Ligase</keyword>
<dbReference type="Gene3D" id="3.10.290.10">
    <property type="entry name" value="RNA-binding S4 domain"/>
    <property type="match status" value="1"/>
</dbReference>
<evidence type="ECO:0000256" key="6">
    <source>
        <dbReference type="ARBA" id="ARBA00023146"/>
    </source>
</evidence>
<organism evidence="12 13">
    <name type="scientific">Cutaneotrichosporon spelunceum</name>
    <dbReference type="NCBI Taxonomy" id="1672016"/>
    <lineage>
        <taxon>Eukaryota</taxon>
        <taxon>Fungi</taxon>
        <taxon>Dikarya</taxon>
        <taxon>Basidiomycota</taxon>
        <taxon>Agaricomycotina</taxon>
        <taxon>Tremellomycetes</taxon>
        <taxon>Trichosporonales</taxon>
        <taxon>Trichosporonaceae</taxon>
        <taxon>Cutaneotrichosporon</taxon>
    </lineage>
</organism>
<dbReference type="GO" id="GO:0004831">
    <property type="term" value="F:tyrosine-tRNA ligase activity"/>
    <property type="evidence" value="ECO:0007669"/>
    <property type="project" value="UniProtKB-EC"/>
</dbReference>
<dbReference type="NCBIfam" id="TIGR00234">
    <property type="entry name" value="tyrS"/>
    <property type="match status" value="1"/>
</dbReference>
<accession>A0AAD3TUT5</accession>
<evidence type="ECO:0000313" key="12">
    <source>
        <dbReference type="EMBL" id="GMK56922.1"/>
    </source>
</evidence>
<dbReference type="InterPro" id="IPR001412">
    <property type="entry name" value="aa-tRNA-synth_I_CS"/>
</dbReference>
<keyword evidence="3 10" id="KW-0547">Nucleotide-binding</keyword>
<reference evidence="12" key="2">
    <citation type="submission" date="2023-06" db="EMBL/GenBank/DDBJ databases">
        <authorList>
            <person name="Kobayashi Y."/>
            <person name="Kayamori A."/>
            <person name="Aoki K."/>
            <person name="Shiwa Y."/>
            <person name="Fujita N."/>
            <person name="Sugita T."/>
            <person name="Iwasaki W."/>
            <person name="Tanaka N."/>
            <person name="Takashima M."/>
        </authorList>
    </citation>
    <scope>NUCLEOTIDE SEQUENCE</scope>
    <source>
        <strain evidence="12">HIS016</strain>
    </source>
</reference>
<evidence type="ECO:0000256" key="7">
    <source>
        <dbReference type="ARBA" id="ARBA00033323"/>
    </source>
</evidence>
<evidence type="ECO:0000256" key="5">
    <source>
        <dbReference type="ARBA" id="ARBA00022917"/>
    </source>
</evidence>
<dbReference type="SUPFAM" id="SSF55174">
    <property type="entry name" value="Alpha-L RNA-binding motif"/>
    <property type="match status" value="1"/>
</dbReference>
<dbReference type="InterPro" id="IPR036986">
    <property type="entry name" value="S4_RNA-bd_sf"/>
</dbReference>
<comment type="caution">
    <text evidence="12">The sequence shown here is derived from an EMBL/GenBank/DDBJ whole genome shotgun (WGS) entry which is preliminary data.</text>
</comment>
<feature type="region of interest" description="Disordered" evidence="11">
    <location>
        <begin position="258"/>
        <end position="302"/>
    </location>
</feature>
<evidence type="ECO:0000256" key="3">
    <source>
        <dbReference type="ARBA" id="ARBA00022741"/>
    </source>
</evidence>
<dbReference type="EMBL" id="BTCM01000003">
    <property type="protein sequence ID" value="GMK56922.1"/>
    <property type="molecule type" value="Genomic_DNA"/>
</dbReference>
<dbReference type="InterPro" id="IPR002305">
    <property type="entry name" value="aa-tRNA-synth_Ic"/>
</dbReference>
<evidence type="ECO:0000256" key="1">
    <source>
        <dbReference type="ARBA" id="ARBA00013160"/>
    </source>
</evidence>
<dbReference type="InterPro" id="IPR014729">
    <property type="entry name" value="Rossmann-like_a/b/a_fold"/>
</dbReference>
<dbReference type="AlphaFoldDB" id="A0AAD3TUT5"/>
<dbReference type="CDD" id="cd00165">
    <property type="entry name" value="S4"/>
    <property type="match status" value="1"/>
</dbReference>
<comment type="similarity">
    <text evidence="10">Belongs to the class-I aminoacyl-tRNA synthetase family.</text>
</comment>
<evidence type="ECO:0000313" key="13">
    <source>
        <dbReference type="Proteomes" id="UP001222932"/>
    </source>
</evidence>
<keyword evidence="4 10" id="KW-0067">ATP-binding</keyword>
<dbReference type="FunFam" id="1.10.240.10:FF:000001">
    <property type="entry name" value="Tyrosine--tRNA ligase"/>
    <property type="match status" value="1"/>
</dbReference>
<dbReference type="GO" id="GO:0005524">
    <property type="term" value="F:ATP binding"/>
    <property type="evidence" value="ECO:0007669"/>
    <property type="project" value="UniProtKB-KW"/>
</dbReference>
<proteinExistence type="inferred from homology"/>
<dbReference type="Gene3D" id="3.40.50.620">
    <property type="entry name" value="HUPs"/>
    <property type="match status" value="1"/>
</dbReference>
<dbReference type="SUPFAM" id="SSF52374">
    <property type="entry name" value="Nucleotidylyl transferase"/>
    <property type="match status" value="1"/>
</dbReference>
<dbReference type="Pfam" id="PF00579">
    <property type="entry name" value="tRNA-synt_1b"/>
    <property type="match status" value="2"/>
</dbReference>
<dbReference type="PANTHER" id="PTHR11766">
    <property type="entry name" value="TYROSYL-TRNA SYNTHETASE"/>
    <property type="match status" value="1"/>
</dbReference>
<sequence length="525" mass="55935">MLRALPRLRAARAHTGMSGVRAQSTHANVLDELEARGFVHATTSPELRKQLESPTTAYAGIDPSAPSLHVGNLLPLMGLLHLRAHGHRPLALIGGATGMIGDPSGRSTERNALSEADLATNVVGITGQVHAFFARGAAYATKRGYAAGDASGGDGAVRVLNNYEWFRGLGFLEFLRDVGKFARVNTMLARESVRSRMDAEAGISFTEFSYQLLQAHDFATLYREHDCRLQLGGSDQWGNIVAGIDMIHRVRGQAAAEAAQAAGAGEGEGEGEGEGKREGKGGGQEQGSGGARGAERAAGAVEAARAEAPPAFGLTIPLLTTASGDKFGKSAGNAVWLDPARTSVNDFYQFFYRAPDADVEKYLSLLTLVGRERIATVMDAHARAPRERRAQALLADEVTELVHGPEGVAKAHAAQAILYARDARALKSADVLAALEGDPRLVRLSLSEIRGVPIAKLVAVHGLVASRSEATRLIKPKNSAIHVNDVPVTDPRQEIVLSNLVDKHLAVVRRGTRDMLVFYITHDGQ</sequence>
<keyword evidence="13" id="KW-1185">Reference proteome</keyword>
<dbReference type="InterPro" id="IPR024107">
    <property type="entry name" value="Tyr-tRNA-ligase_bac_1"/>
</dbReference>
<name>A0AAD3TUT5_9TREE</name>
<dbReference type="InterPro" id="IPR024088">
    <property type="entry name" value="Tyr-tRNA-ligase_bac-type"/>
</dbReference>
<gene>
    <name evidence="12" type="primary">MSY1</name>
    <name evidence="12" type="ORF">CspeluHIS016_0307620</name>
</gene>
<dbReference type="GO" id="GO:0006437">
    <property type="term" value="P:tyrosyl-tRNA aminoacylation"/>
    <property type="evidence" value="ECO:0007669"/>
    <property type="project" value="InterPro"/>
</dbReference>
<dbReference type="PRINTS" id="PR01040">
    <property type="entry name" value="TRNASYNTHTYR"/>
</dbReference>
<dbReference type="GO" id="GO:0003723">
    <property type="term" value="F:RNA binding"/>
    <property type="evidence" value="ECO:0007669"/>
    <property type="project" value="UniProtKB-KW"/>
</dbReference>
<dbReference type="CDD" id="cd00805">
    <property type="entry name" value="TyrRS_core"/>
    <property type="match status" value="1"/>
</dbReference>
<dbReference type="Gene3D" id="1.10.240.10">
    <property type="entry name" value="Tyrosyl-Transfer RNA Synthetase"/>
    <property type="match status" value="1"/>
</dbReference>